<protein>
    <submittedName>
        <fullName evidence="3">Activator of HSP90 ATPase</fullName>
    </submittedName>
</protein>
<comment type="similarity">
    <text evidence="1">Belongs to the AHA1 family.</text>
</comment>
<evidence type="ECO:0000313" key="3">
    <source>
        <dbReference type="EMBL" id="GLB66069.1"/>
    </source>
</evidence>
<dbReference type="Pfam" id="PF08327">
    <property type="entry name" value="AHSA1"/>
    <property type="match status" value="1"/>
</dbReference>
<sequence length="150" mass="16812">MDEQQGSLVLELELAVAAPRGQVFRLLTDPDVLVKWWGPEGFTTPEASLDPRPGGSYRLTMQPPDGEAFHLAGEFVDVDPPRHLEYTFRWEEPVPDDRETVVSLSLEPVDGGTQVVLTQRGFATEERLELHRNGWTESFRKLAAVLRAAT</sequence>
<dbReference type="RefSeq" id="WP_264794245.1">
    <property type="nucleotide sequence ID" value="NZ_BRVS01000002.1"/>
</dbReference>
<organism evidence="3 4">
    <name type="scientific">Arthrobacter mangrovi</name>
    <dbReference type="NCBI Taxonomy" id="2966350"/>
    <lineage>
        <taxon>Bacteria</taxon>
        <taxon>Bacillati</taxon>
        <taxon>Actinomycetota</taxon>
        <taxon>Actinomycetes</taxon>
        <taxon>Micrococcales</taxon>
        <taxon>Micrococcaceae</taxon>
        <taxon>Arthrobacter</taxon>
    </lineage>
</organism>
<keyword evidence="4" id="KW-1185">Reference proteome</keyword>
<dbReference type="EMBL" id="BRVS01000002">
    <property type="protein sequence ID" value="GLB66069.1"/>
    <property type="molecule type" value="Genomic_DNA"/>
</dbReference>
<comment type="caution">
    <text evidence="3">The sequence shown here is derived from an EMBL/GenBank/DDBJ whole genome shotgun (WGS) entry which is preliminary data.</text>
</comment>
<reference evidence="3 4" key="1">
    <citation type="journal article" date="2023" name="Int. J. Syst. Evol. Microbiol.">
        <title>Arthrobacter mangrovi sp. nov., an actinobacterium isolated from the rhizosphere of a mangrove.</title>
        <authorList>
            <person name="Hamada M."/>
            <person name="Saitou S."/>
            <person name="Enomoto N."/>
            <person name="Nanri K."/>
            <person name="Hidaka K."/>
            <person name="Miura T."/>
            <person name="Tamura T."/>
        </authorList>
    </citation>
    <scope>NUCLEOTIDE SEQUENCE [LARGE SCALE GENOMIC DNA]</scope>
    <source>
        <strain evidence="3 4">NBRC 112813</strain>
    </source>
</reference>
<accession>A0ABQ5MQ02</accession>
<evidence type="ECO:0000313" key="4">
    <source>
        <dbReference type="Proteomes" id="UP001209654"/>
    </source>
</evidence>
<evidence type="ECO:0000256" key="1">
    <source>
        <dbReference type="ARBA" id="ARBA00006817"/>
    </source>
</evidence>
<name>A0ABQ5MQ02_9MICC</name>
<feature type="domain" description="Activator of Hsp90 ATPase homologue 1/2-like C-terminal" evidence="2">
    <location>
        <begin position="18"/>
        <end position="146"/>
    </location>
</feature>
<proteinExistence type="inferred from homology"/>
<dbReference type="InterPro" id="IPR023393">
    <property type="entry name" value="START-like_dom_sf"/>
</dbReference>
<dbReference type="CDD" id="cd07814">
    <property type="entry name" value="SRPBCC_CalC_Aha1-like"/>
    <property type="match status" value="1"/>
</dbReference>
<gene>
    <name evidence="3" type="ORF">AHIS1636_05080</name>
</gene>
<dbReference type="SUPFAM" id="SSF55961">
    <property type="entry name" value="Bet v1-like"/>
    <property type="match status" value="1"/>
</dbReference>
<dbReference type="InterPro" id="IPR013538">
    <property type="entry name" value="ASHA1/2-like_C"/>
</dbReference>
<evidence type="ECO:0000259" key="2">
    <source>
        <dbReference type="Pfam" id="PF08327"/>
    </source>
</evidence>
<dbReference type="Gene3D" id="3.30.530.20">
    <property type="match status" value="1"/>
</dbReference>
<dbReference type="Proteomes" id="UP001209654">
    <property type="component" value="Unassembled WGS sequence"/>
</dbReference>